<dbReference type="Proteomes" id="UP000799444">
    <property type="component" value="Unassembled WGS sequence"/>
</dbReference>
<protein>
    <recommendedName>
        <fullName evidence="1">PD-(D/E)XK nuclease-like domain-containing protein</fullName>
    </recommendedName>
</protein>
<organism evidence="2 3">
    <name type="scientific">Polyplosphaeria fusca</name>
    <dbReference type="NCBI Taxonomy" id="682080"/>
    <lineage>
        <taxon>Eukaryota</taxon>
        <taxon>Fungi</taxon>
        <taxon>Dikarya</taxon>
        <taxon>Ascomycota</taxon>
        <taxon>Pezizomycotina</taxon>
        <taxon>Dothideomycetes</taxon>
        <taxon>Pleosporomycetidae</taxon>
        <taxon>Pleosporales</taxon>
        <taxon>Tetraplosphaeriaceae</taxon>
        <taxon>Polyplosphaeria</taxon>
    </lineage>
</organism>
<keyword evidence="3" id="KW-1185">Reference proteome</keyword>
<dbReference type="OrthoDB" id="4161186at2759"/>
<evidence type="ECO:0000313" key="3">
    <source>
        <dbReference type="Proteomes" id="UP000799444"/>
    </source>
</evidence>
<name>A0A9P4V027_9PLEO</name>
<accession>A0A9P4V027</accession>
<reference evidence="2" key="1">
    <citation type="journal article" date="2020" name="Stud. Mycol.">
        <title>101 Dothideomycetes genomes: a test case for predicting lifestyles and emergence of pathogens.</title>
        <authorList>
            <person name="Haridas S."/>
            <person name="Albert R."/>
            <person name="Binder M."/>
            <person name="Bloem J."/>
            <person name="Labutti K."/>
            <person name="Salamov A."/>
            <person name="Andreopoulos B."/>
            <person name="Baker S."/>
            <person name="Barry K."/>
            <person name="Bills G."/>
            <person name="Bluhm B."/>
            <person name="Cannon C."/>
            <person name="Castanera R."/>
            <person name="Culley D."/>
            <person name="Daum C."/>
            <person name="Ezra D."/>
            <person name="Gonzalez J."/>
            <person name="Henrissat B."/>
            <person name="Kuo A."/>
            <person name="Liang C."/>
            <person name="Lipzen A."/>
            <person name="Lutzoni F."/>
            <person name="Magnuson J."/>
            <person name="Mondo S."/>
            <person name="Nolan M."/>
            <person name="Ohm R."/>
            <person name="Pangilinan J."/>
            <person name="Park H.-J."/>
            <person name="Ramirez L."/>
            <person name="Alfaro M."/>
            <person name="Sun H."/>
            <person name="Tritt A."/>
            <person name="Yoshinaga Y."/>
            <person name="Zwiers L.-H."/>
            <person name="Turgeon B."/>
            <person name="Goodwin S."/>
            <person name="Spatafora J."/>
            <person name="Crous P."/>
            <person name="Grigoriev I."/>
        </authorList>
    </citation>
    <scope>NUCLEOTIDE SEQUENCE</scope>
    <source>
        <strain evidence="2">CBS 125425</strain>
    </source>
</reference>
<dbReference type="EMBL" id="ML996167">
    <property type="protein sequence ID" value="KAF2733034.1"/>
    <property type="molecule type" value="Genomic_DNA"/>
</dbReference>
<evidence type="ECO:0000259" key="1">
    <source>
        <dbReference type="Pfam" id="PF20516"/>
    </source>
</evidence>
<comment type="caution">
    <text evidence="2">The sequence shown here is derived from an EMBL/GenBank/DDBJ whole genome shotgun (WGS) entry which is preliminary data.</text>
</comment>
<sequence>MDPIDPEAYDYEDTRSISDSSLLDVLDRVRNIFQDACHCTEFGRDENAWQSQNIRSRYLSTILEPTPASPDRRIALTRKTDFCSSYSCFGPHFAEMYTQLAAANTPIVSHTTDNCTQRLGLFSGIEVKPENGDLKEAELQITLWMAASLQKKMELGHLAFSVSDAPPALDGVADNEASSTDQDSAVV</sequence>
<gene>
    <name evidence="2" type="ORF">EJ04DRAFT_565424</name>
</gene>
<evidence type="ECO:0000313" key="2">
    <source>
        <dbReference type="EMBL" id="KAF2733034.1"/>
    </source>
</evidence>
<proteinExistence type="predicted"/>
<dbReference type="Pfam" id="PF20516">
    <property type="entry name" value="PDDEXK_12"/>
    <property type="match status" value="1"/>
</dbReference>
<feature type="domain" description="PD-(D/E)XK nuclease-like" evidence="1">
    <location>
        <begin position="12"/>
        <end position="159"/>
    </location>
</feature>
<dbReference type="InterPro" id="IPR046797">
    <property type="entry name" value="PDDEXK_12"/>
</dbReference>
<dbReference type="AlphaFoldDB" id="A0A9P4V027"/>